<dbReference type="EMBL" id="BFAX01000003">
    <property type="protein sequence ID" value="GBF36571.1"/>
    <property type="molecule type" value="Genomic_DNA"/>
</dbReference>
<dbReference type="RefSeq" id="WP_229701919.1">
    <property type="nucleotide sequence ID" value="NZ_BFAX01000003.1"/>
</dbReference>
<dbReference type="Proteomes" id="UP000290527">
    <property type="component" value="Unassembled WGS sequence"/>
</dbReference>
<evidence type="ECO:0000313" key="1">
    <source>
        <dbReference type="EMBL" id="GBF36571.1"/>
    </source>
</evidence>
<keyword evidence="2" id="KW-1185">Reference proteome</keyword>
<keyword evidence="1" id="KW-0328">Glycosyltransferase</keyword>
<organism evidence="1 2">
    <name type="scientific">Methanofervidicoccus abyssi</name>
    <dbReference type="NCBI Taxonomy" id="2082189"/>
    <lineage>
        <taxon>Archaea</taxon>
        <taxon>Methanobacteriati</taxon>
        <taxon>Methanobacteriota</taxon>
        <taxon>Methanomada group</taxon>
        <taxon>Methanococci</taxon>
        <taxon>Methanococcales</taxon>
        <taxon>Methanofervidicoccus</taxon>
    </lineage>
</organism>
<name>A0A401HQY5_9EURY</name>
<dbReference type="GO" id="GO:0016757">
    <property type="term" value="F:glycosyltransferase activity"/>
    <property type="evidence" value="ECO:0007669"/>
    <property type="project" value="UniProtKB-KW"/>
</dbReference>
<sequence>MGVEVLSVLITALESLGIEEFYIDIGSLEVWRLTTKDIPEFGETICRALERRNFGLIEGLPINEEKKEELMYFLYLGFLRLSFSIK</sequence>
<keyword evidence="1" id="KW-0808">Transferase</keyword>
<proteinExistence type="predicted"/>
<accession>A0A401HQY5</accession>
<dbReference type="Gene3D" id="3.30.930.10">
    <property type="entry name" value="Bira Bifunctional Protein, Domain 2"/>
    <property type="match status" value="1"/>
</dbReference>
<evidence type="ECO:0000313" key="2">
    <source>
        <dbReference type="Proteomes" id="UP000290527"/>
    </source>
</evidence>
<gene>
    <name evidence="1" type="ORF">MHHB_P0801</name>
</gene>
<comment type="caution">
    <text evidence="1">The sequence shown here is derived from an EMBL/GenBank/DDBJ whole genome shotgun (WGS) entry which is preliminary data.</text>
</comment>
<dbReference type="AlphaFoldDB" id="A0A401HQY5"/>
<protein>
    <submittedName>
        <fullName evidence="1">ATP phosphoribosyltransferase regulatory subunit</fullName>
    </submittedName>
</protein>
<reference evidence="1 2" key="1">
    <citation type="journal article" date="2019" name="Int. J. Syst. Evol. Microbiol.">
        <title>Methanofervidicoccus abyssi gen. nov., sp. nov., a hydrogenotrophic methanogen, isolated from a hydrothermal vent chimney in the Mid-Cayman Spreading Center, the Caribbean Sea.</title>
        <authorList>
            <person name="Sakai S."/>
            <person name="Takaki Y."/>
            <person name="Miyazaki M."/>
            <person name="Ogawara M."/>
            <person name="Yanagawa K."/>
            <person name="Miyazaki J."/>
            <person name="Takai K."/>
        </authorList>
    </citation>
    <scope>NUCLEOTIDE SEQUENCE [LARGE SCALE GENOMIC DNA]</scope>
    <source>
        <strain evidence="1 2">HHB</strain>
    </source>
</reference>
<dbReference type="InterPro" id="IPR045864">
    <property type="entry name" value="aa-tRNA-synth_II/BPL/LPL"/>
</dbReference>